<organism evidence="2 3">
    <name type="scientific">Henriciella marina</name>
    <dbReference type="NCBI Taxonomy" id="453851"/>
    <lineage>
        <taxon>Bacteria</taxon>
        <taxon>Pseudomonadati</taxon>
        <taxon>Pseudomonadota</taxon>
        <taxon>Alphaproteobacteria</taxon>
        <taxon>Hyphomonadales</taxon>
        <taxon>Hyphomonadaceae</taxon>
        <taxon>Henriciella</taxon>
    </lineage>
</organism>
<evidence type="ECO:0000313" key="2">
    <source>
        <dbReference type="EMBL" id="MCZ4298785.1"/>
    </source>
</evidence>
<name>A0ABT4LWN2_9PROT</name>
<dbReference type="RefSeq" id="WP_269402851.1">
    <property type="nucleotide sequence ID" value="NZ_JAPWGW010000004.1"/>
</dbReference>
<dbReference type="EMBL" id="JAPWGW010000004">
    <property type="protein sequence ID" value="MCZ4298785.1"/>
    <property type="molecule type" value="Genomic_DNA"/>
</dbReference>
<accession>A0ABT4LWN2</accession>
<comment type="caution">
    <text evidence="2">The sequence shown here is derived from an EMBL/GenBank/DDBJ whole genome shotgun (WGS) entry which is preliminary data.</text>
</comment>
<evidence type="ECO:0000313" key="3">
    <source>
        <dbReference type="Proteomes" id="UP001083770"/>
    </source>
</evidence>
<reference evidence="2" key="1">
    <citation type="submission" date="2022-12" db="EMBL/GenBank/DDBJ databases">
        <title>Bacterial isolates from different developmental stages of Nematostella vectensis.</title>
        <authorList>
            <person name="Fraune S."/>
        </authorList>
    </citation>
    <scope>NUCLEOTIDE SEQUENCE</scope>
    <source>
        <strain evidence="2">G21632-S1</strain>
    </source>
</reference>
<proteinExistence type="predicted"/>
<feature type="chain" id="PRO_5045209780" description="Tetratricopeptide repeat protein" evidence="1">
    <location>
        <begin position="27"/>
        <end position="463"/>
    </location>
</feature>
<sequence>MGIKTVLKSAVIVGAMCAMGAGAAMAQSANCEATEFSSTTGELYLKAETELLQNKNAQAALGVLSQLRNQELNCYEQGAVLKLGAAIKIEAGDYAGAVRDLEAAINQGYIPASERKTTYYNIFQIYLSQNNLDKALEYSQKWVQAGGSPDRDAKWQLAVVNQKLNRNQEALRWAEQVFREDGPNAERQVYDFLIYLYDETGQRAKKAELLETLLARNPNERRLWDAIAGDYFAGEQERKAFEVQKAMYLGGILTKEDEIMRIVNFYNRFNAPYQAAQVLEKEMNAGRVSKTYERMELLANLYQVAREFDRAIPVIEEAARMNNSGAMYERLGRSYAELQQWAKAEEALVRAINTGGVQDRGLAWVLIGQSRYERDDRAGAREAFSNANNRGGRGWLAFMRSEEQTEVALVRFEAQSLVQDTENEKRRCEQLAVLGEGNAPEACATVDERLAEAREEFQRISGS</sequence>
<evidence type="ECO:0000256" key="1">
    <source>
        <dbReference type="SAM" id="SignalP"/>
    </source>
</evidence>
<dbReference type="Proteomes" id="UP001083770">
    <property type="component" value="Unassembled WGS sequence"/>
</dbReference>
<feature type="signal peptide" evidence="1">
    <location>
        <begin position="1"/>
        <end position="26"/>
    </location>
</feature>
<keyword evidence="1" id="KW-0732">Signal</keyword>
<protein>
    <recommendedName>
        <fullName evidence="4">Tetratricopeptide repeat protein</fullName>
    </recommendedName>
</protein>
<keyword evidence="3" id="KW-1185">Reference proteome</keyword>
<dbReference type="SUPFAM" id="SSF48452">
    <property type="entry name" value="TPR-like"/>
    <property type="match status" value="1"/>
</dbReference>
<gene>
    <name evidence="2" type="ORF">O4G74_12020</name>
</gene>
<dbReference type="InterPro" id="IPR011990">
    <property type="entry name" value="TPR-like_helical_dom_sf"/>
</dbReference>
<dbReference type="Gene3D" id="1.25.40.10">
    <property type="entry name" value="Tetratricopeptide repeat domain"/>
    <property type="match status" value="2"/>
</dbReference>
<evidence type="ECO:0008006" key="4">
    <source>
        <dbReference type="Google" id="ProtNLM"/>
    </source>
</evidence>